<feature type="domain" description="DnaK suppressor protein DksA N-terminal" evidence="9">
    <location>
        <begin position="330"/>
        <end position="400"/>
    </location>
</feature>
<dbReference type="EMBL" id="VYGV01000001">
    <property type="protein sequence ID" value="NWF43763.1"/>
    <property type="molecule type" value="Genomic_DNA"/>
</dbReference>
<evidence type="ECO:0000256" key="3">
    <source>
        <dbReference type="ARBA" id="ARBA00022771"/>
    </source>
</evidence>
<name>A0A7Y8GSY1_9BURK</name>
<feature type="region of interest" description="Disordered" evidence="7">
    <location>
        <begin position="206"/>
        <end position="245"/>
    </location>
</feature>
<dbReference type="InterPro" id="IPR012784">
    <property type="entry name" value="DksA_RNA_pol-bd"/>
</dbReference>
<comment type="subcellular location">
    <subcellularLocation>
        <location evidence="5">Cytoplasm</location>
    </subcellularLocation>
</comment>
<organism evidence="10 11">
    <name type="scientific">Hydrogenophaga aromaticivorans</name>
    <dbReference type="NCBI Taxonomy" id="2610898"/>
    <lineage>
        <taxon>Bacteria</taxon>
        <taxon>Pseudomonadati</taxon>
        <taxon>Pseudomonadota</taxon>
        <taxon>Betaproteobacteria</taxon>
        <taxon>Burkholderiales</taxon>
        <taxon>Comamonadaceae</taxon>
        <taxon>Hydrogenophaga</taxon>
    </lineage>
</organism>
<evidence type="ECO:0000313" key="11">
    <source>
        <dbReference type="Proteomes" id="UP000545507"/>
    </source>
</evidence>
<dbReference type="PANTHER" id="PTHR33823:SF2">
    <property type="entry name" value="RNA POLYMERASE-BINDING TRANSCRIPTION FACTOR DKSA"/>
    <property type="match status" value="1"/>
</dbReference>
<dbReference type="InterPro" id="IPR020458">
    <property type="entry name" value="Znf_DskA_TraR_CS"/>
</dbReference>
<dbReference type="Pfam" id="PF01258">
    <property type="entry name" value="zf-dskA_traR"/>
    <property type="match status" value="1"/>
</dbReference>
<comment type="function">
    <text evidence="5">Transcription factor that acts by binding directly to the RNA polymerase (RNAP). Required for negative regulation of rRNA expression and positive regulation of several amino acid biosynthesis promoters.</text>
</comment>
<evidence type="ECO:0000256" key="2">
    <source>
        <dbReference type="ARBA" id="ARBA00022723"/>
    </source>
</evidence>
<comment type="subunit">
    <text evidence="5">Interacts directly with the RNA polymerase.</text>
</comment>
<feature type="region of interest" description="Disordered" evidence="7">
    <location>
        <begin position="1"/>
        <end position="164"/>
    </location>
</feature>
<evidence type="ECO:0000256" key="1">
    <source>
        <dbReference type="ARBA" id="ARBA00022490"/>
    </source>
</evidence>
<keyword evidence="2 5" id="KW-0479">Metal-binding</keyword>
<dbReference type="SUPFAM" id="SSF57716">
    <property type="entry name" value="Glucocorticoid receptor-like (DNA-binding domain)"/>
    <property type="match status" value="1"/>
</dbReference>
<feature type="domain" description="Zinc finger DksA/TraR C4-type" evidence="8">
    <location>
        <begin position="403"/>
        <end position="437"/>
    </location>
</feature>
<feature type="compositionally biased region" description="Low complexity" evidence="7">
    <location>
        <begin position="121"/>
        <end position="164"/>
    </location>
</feature>
<dbReference type="InterPro" id="IPR000962">
    <property type="entry name" value="Znf_DskA_TraR"/>
</dbReference>
<accession>A0A7Y8GSY1</accession>
<dbReference type="InterPro" id="IPR037187">
    <property type="entry name" value="DnaK_N"/>
</dbReference>
<dbReference type="PROSITE" id="PS01102">
    <property type="entry name" value="ZF_DKSA_1"/>
    <property type="match status" value="1"/>
</dbReference>
<dbReference type="GO" id="GO:0008270">
    <property type="term" value="F:zinc ion binding"/>
    <property type="evidence" value="ECO:0007669"/>
    <property type="project" value="UniProtKB-UniRule"/>
</dbReference>
<sequence length="445" mass="46968">MSVPTTPSSLQSRPKSGAQRPARSASSLRAARGPASDRKRGITTKQPAQPAYGDAPQPLVGGSAQPRVQALTGTERRPLVKAPATRTAKTTPTATKAAKGQVSPASTQKKPAVPSKPVPKAPAKAVTKTPTKTAAKSGRAPSVVSKPAAKKAAPVKKAPAAKTAGKVALKAVDARASAAAKAAVAAKTPTKVTPAAKVRSETKAVAAATAPSSKPTRPVAPVASAPVAKRPPPAPAPVVVESTPRPLGKRAAKKVMMEQMTQAAVVPTHAPDAVKATFSTMNERVMTPPVPSSIQKDPKRVNNWKNLPVEQLTDPDVQAMPDDEYMNEVQLAFFRRKLSLLKADMLANAGETTEHLREDTVVVPDPADRATIEEEHALELRTRDRERKLLKKIEQAIARIDAGDYGYCEETGEAIGVARLMARPTASLSLEAQQRRELKQKMFGD</sequence>
<feature type="compositionally biased region" description="Low complexity" evidence="7">
    <location>
        <begin position="81"/>
        <end position="99"/>
    </location>
</feature>
<dbReference type="GO" id="GO:0010468">
    <property type="term" value="P:regulation of gene expression"/>
    <property type="evidence" value="ECO:0007669"/>
    <property type="project" value="UniProtKB-UniRule"/>
</dbReference>
<evidence type="ECO:0000259" key="8">
    <source>
        <dbReference type="Pfam" id="PF01258"/>
    </source>
</evidence>
<feature type="compositionally biased region" description="Low complexity" evidence="7">
    <location>
        <begin position="182"/>
        <end position="197"/>
    </location>
</feature>
<dbReference type="PROSITE" id="PS51128">
    <property type="entry name" value="ZF_DKSA_2"/>
    <property type="match status" value="1"/>
</dbReference>
<comment type="similarity">
    <text evidence="5">Belongs to the DksA family.</text>
</comment>
<feature type="region of interest" description="Disordered" evidence="7">
    <location>
        <begin position="182"/>
        <end position="201"/>
    </location>
</feature>
<dbReference type="InterPro" id="IPR048489">
    <property type="entry name" value="DksA_N"/>
</dbReference>
<reference evidence="10 11" key="1">
    <citation type="submission" date="2019-09" db="EMBL/GenBank/DDBJ databases">
        <title>Hydrogenophaga aromatica sp. nov., isolated from a para-xylene-degrading enrichment culture.</title>
        <authorList>
            <person name="Tancsics A."/>
            <person name="Banerjee S."/>
        </authorList>
    </citation>
    <scope>NUCLEOTIDE SEQUENCE [LARGE SCALE GENOMIC DNA]</scope>
    <source>
        <strain evidence="10 11">D2P1</strain>
    </source>
</reference>
<evidence type="ECO:0000259" key="9">
    <source>
        <dbReference type="Pfam" id="PF21157"/>
    </source>
</evidence>
<evidence type="ECO:0000256" key="4">
    <source>
        <dbReference type="ARBA" id="ARBA00022833"/>
    </source>
</evidence>
<keyword evidence="4 5" id="KW-0862">Zinc</keyword>
<evidence type="ECO:0000256" key="6">
    <source>
        <dbReference type="PROSITE-ProRule" id="PRU00510"/>
    </source>
</evidence>
<dbReference type="SUPFAM" id="SSF109635">
    <property type="entry name" value="DnaK suppressor protein DksA, alpha-hairpin domain"/>
    <property type="match status" value="1"/>
</dbReference>
<dbReference type="Proteomes" id="UP000545507">
    <property type="component" value="Unassembled WGS sequence"/>
</dbReference>
<feature type="zinc finger region" description="dksA C4-type" evidence="6">
    <location>
        <begin position="408"/>
        <end position="432"/>
    </location>
</feature>
<dbReference type="Gene3D" id="1.20.120.910">
    <property type="entry name" value="DksA, coiled-coil domain"/>
    <property type="match status" value="1"/>
</dbReference>
<proteinExistence type="inferred from homology"/>
<keyword evidence="1 5" id="KW-0963">Cytoplasm</keyword>
<keyword evidence="11" id="KW-1185">Reference proteome</keyword>
<evidence type="ECO:0000256" key="7">
    <source>
        <dbReference type="SAM" id="MobiDB-lite"/>
    </source>
</evidence>
<dbReference type="PANTHER" id="PTHR33823">
    <property type="entry name" value="RNA POLYMERASE-BINDING TRANSCRIPTION FACTOR DKSA-RELATED"/>
    <property type="match status" value="1"/>
</dbReference>
<protein>
    <recommendedName>
        <fullName evidence="5">RNA polymerase-binding transcription factor DksA</fullName>
    </recommendedName>
</protein>
<comment type="caution">
    <text evidence="10">The sequence shown here is derived from an EMBL/GenBank/DDBJ whole genome shotgun (WGS) entry which is preliminary data.</text>
</comment>
<feature type="compositionally biased region" description="Polar residues" evidence="7">
    <location>
        <begin position="1"/>
        <end position="14"/>
    </location>
</feature>
<comment type="caution">
    <text evidence="5">Lacks conserved residue(s) required for the propagation of feature annotation.</text>
</comment>
<evidence type="ECO:0000256" key="5">
    <source>
        <dbReference type="HAMAP-Rule" id="MF_00926"/>
    </source>
</evidence>
<gene>
    <name evidence="5 10" type="primary">dksA</name>
    <name evidence="10" type="ORF">F3K02_00585</name>
</gene>
<dbReference type="AlphaFoldDB" id="A0A7Y8GSY1"/>
<feature type="compositionally biased region" description="Low complexity" evidence="7">
    <location>
        <begin position="18"/>
        <end position="34"/>
    </location>
</feature>
<keyword evidence="3 5" id="KW-0863">Zinc-finger</keyword>
<dbReference type="GO" id="GO:0005737">
    <property type="term" value="C:cytoplasm"/>
    <property type="evidence" value="ECO:0007669"/>
    <property type="project" value="UniProtKB-SubCell"/>
</dbReference>
<dbReference type="Pfam" id="PF21157">
    <property type="entry name" value="DksA_N"/>
    <property type="match status" value="1"/>
</dbReference>
<evidence type="ECO:0000313" key="10">
    <source>
        <dbReference type="EMBL" id="NWF43763.1"/>
    </source>
</evidence>
<dbReference type="NCBIfam" id="TIGR02420">
    <property type="entry name" value="dksA"/>
    <property type="match status" value="1"/>
</dbReference>
<dbReference type="HAMAP" id="MF_00926">
    <property type="entry name" value="DksA"/>
    <property type="match status" value="1"/>
</dbReference>
<feature type="compositionally biased region" description="Low complexity" evidence="7">
    <location>
        <begin position="219"/>
        <end position="228"/>
    </location>
</feature>